<dbReference type="Pfam" id="PF04073">
    <property type="entry name" value="tRNA_edit"/>
    <property type="match status" value="1"/>
</dbReference>
<dbReference type="EMBL" id="VISQ01000001">
    <property type="protein sequence ID" value="TVZ70284.1"/>
    <property type="molecule type" value="Genomic_DNA"/>
</dbReference>
<dbReference type="PANTHER" id="PTHR30411">
    <property type="entry name" value="CYTOPLASMIC PROTEIN"/>
    <property type="match status" value="1"/>
</dbReference>
<reference evidence="2" key="1">
    <citation type="submission" date="2019-06" db="EMBL/GenBank/DDBJ databases">
        <authorList>
            <person name="Deangelis K."/>
            <person name="Huntemann M."/>
            <person name="Clum A."/>
            <person name="Pillay M."/>
            <person name="Palaniappan K."/>
            <person name="Varghese N."/>
            <person name="Mikhailova N."/>
            <person name="Stamatis D."/>
            <person name="Reddy T."/>
            <person name="Daum C."/>
            <person name="Shapiro N."/>
            <person name="Ivanova N."/>
            <person name="Kyrpides N."/>
            <person name="Woyke T."/>
        </authorList>
    </citation>
    <scope>NUCLEOTIDE SEQUENCE [LARGE SCALE GENOMIC DNA]</scope>
    <source>
        <strain evidence="2">128R</strain>
    </source>
</reference>
<sequence length="164" mass="18001">MEIYNKLVTLLSTHGISFQEYQHPPEGRTDVISKIRGNRIDQAAKAMVLKLQYSEKTSYALAVVTGDCKINLKAVAKYLGAKKASFSSPDVAEFLTGCKSGAVPPFALKEDIQLLVDDRVCNVGKLFFNAGVLDKSLSISVSDYFSLIGDIDKLNISIQQESDY</sequence>
<evidence type="ECO:0000313" key="2">
    <source>
        <dbReference type="EMBL" id="TVZ70284.1"/>
    </source>
</evidence>
<dbReference type="Gene3D" id="3.90.960.10">
    <property type="entry name" value="YbaK/aminoacyl-tRNA synthetase-associated domain"/>
    <property type="match status" value="1"/>
</dbReference>
<dbReference type="InterPro" id="IPR036754">
    <property type="entry name" value="YbaK/aa-tRNA-synt-asso_dom_sf"/>
</dbReference>
<dbReference type="PANTHER" id="PTHR30411:SF9">
    <property type="entry name" value="MULTIFUNCTIONAL SER_THR-TRNA DEACYLASE PROXP-Y"/>
    <property type="match status" value="1"/>
</dbReference>
<dbReference type="OrthoDB" id="5524888at2"/>
<comment type="caution">
    <text evidence="2">The sequence shown here is derived from an EMBL/GenBank/DDBJ whole genome shotgun (WGS) entry which is preliminary data.</text>
</comment>
<evidence type="ECO:0000259" key="1">
    <source>
        <dbReference type="Pfam" id="PF04073"/>
    </source>
</evidence>
<gene>
    <name evidence="2" type="ORF">FHU10_2850</name>
</gene>
<feature type="domain" description="YbaK/aminoacyl-tRNA synthetase-associated" evidence="1">
    <location>
        <begin position="32"/>
        <end position="144"/>
    </location>
</feature>
<dbReference type="GO" id="GO:0002161">
    <property type="term" value="F:aminoacyl-tRNA deacylase activity"/>
    <property type="evidence" value="ECO:0007669"/>
    <property type="project" value="InterPro"/>
</dbReference>
<organism evidence="2">
    <name type="scientific">Serratia fonticola</name>
    <dbReference type="NCBI Taxonomy" id="47917"/>
    <lineage>
        <taxon>Bacteria</taxon>
        <taxon>Pseudomonadati</taxon>
        <taxon>Pseudomonadota</taxon>
        <taxon>Gammaproteobacteria</taxon>
        <taxon>Enterobacterales</taxon>
        <taxon>Yersiniaceae</taxon>
        <taxon>Serratia</taxon>
    </lineage>
</organism>
<dbReference type="InterPro" id="IPR007214">
    <property type="entry name" value="YbaK/aa-tRNA-synth-assoc-dom"/>
</dbReference>
<accession>A0A559T6Q5</accession>
<reference evidence="2" key="2">
    <citation type="submission" date="2019-08" db="EMBL/GenBank/DDBJ databases">
        <title>Investigation of anaerobic lignin degradation for improved lignocellulosic biofuels.</title>
        <authorList>
            <person name="Deangelis K.PhD."/>
        </authorList>
    </citation>
    <scope>NUCLEOTIDE SEQUENCE [LARGE SCALE GENOMIC DNA]</scope>
    <source>
        <strain evidence="2">128R</strain>
    </source>
</reference>
<dbReference type="SUPFAM" id="SSF55826">
    <property type="entry name" value="YbaK/ProRS associated domain"/>
    <property type="match status" value="1"/>
</dbReference>
<dbReference type="AlphaFoldDB" id="A0A559T6Q5"/>
<name>A0A559T6Q5_SERFO</name>
<proteinExistence type="predicted"/>
<protein>
    <submittedName>
        <fullName evidence="2">Ala-tRNA(Pro) deacylase</fullName>
    </submittedName>
</protein>